<feature type="compositionally biased region" description="Basic and acidic residues" evidence="1">
    <location>
        <begin position="1"/>
        <end position="11"/>
    </location>
</feature>
<dbReference type="KEGG" id="mpa:MAP_3687c"/>
<keyword evidence="3" id="KW-1185">Reference proteome</keyword>
<feature type="compositionally biased region" description="Low complexity" evidence="1">
    <location>
        <begin position="43"/>
        <end position="55"/>
    </location>
</feature>
<dbReference type="HOGENOM" id="CLU_2437613_0_0_11"/>
<accession>Q73TN1</accession>
<name>Q73TN1_MYCPA</name>
<reference evidence="2 3" key="1">
    <citation type="journal article" date="2005" name="Proc. Natl. Acad. Sci. U.S.A.">
        <title>The complete genome sequence of Mycobacterium avium subspecies paratuberculosis.</title>
        <authorList>
            <person name="Li L."/>
            <person name="Bannantine J.P."/>
            <person name="Zhang Q."/>
            <person name="Amonsin A."/>
            <person name="May B.J."/>
            <person name="Alt D."/>
            <person name="Banerji N."/>
            <person name="Kanjilal S."/>
            <person name="Kapur V."/>
        </authorList>
    </citation>
    <scope>NUCLEOTIDE SEQUENCE [LARGE SCALE GENOMIC DNA]</scope>
    <source>
        <strain evidence="3">ATCC BAA-968 / K-10</strain>
    </source>
</reference>
<protein>
    <submittedName>
        <fullName evidence="2">Uncharacterized protein</fullName>
    </submittedName>
</protein>
<dbReference type="Proteomes" id="UP000000580">
    <property type="component" value="Chromosome"/>
</dbReference>
<dbReference type="STRING" id="262316.MAP_3687c"/>
<proteinExistence type="predicted"/>
<evidence type="ECO:0000256" key="1">
    <source>
        <dbReference type="SAM" id="MobiDB-lite"/>
    </source>
</evidence>
<evidence type="ECO:0000313" key="3">
    <source>
        <dbReference type="Proteomes" id="UP000000580"/>
    </source>
</evidence>
<dbReference type="EMBL" id="AE016958">
    <property type="protein sequence ID" value="AAS06237.1"/>
    <property type="molecule type" value="Genomic_DNA"/>
</dbReference>
<sequence>MRGGTSDDRFHVGRGQRRGGAVHRGGEHRRHHLGRHQPRRPPRAAGQRPGTPARALSGGIRRPLLPQALPALVTGAGDSADRRSARLALG</sequence>
<organism evidence="2 3">
    <name type="scientific">Mycolicibacterium paratuberculosis (strain ATCC BAA-968 / K-10)</name>
    <name type="common">Mycobacterium paratuberculosis</name>
    <dbReference type="NCBI Taxonomy" id="262316"/>
    <lineage>
        <taxon>Bacteria</taxon>
        <taxon>Bacillati</taxon>
        <taxon>Actinomycetota</taxon>
        <taxon>Actinomycetes</taxon>
        <taxon>Mycobacteriales</taxon>
        <taxon>Mycobacteriaceae</taxon>
        <taxon>Mycobacterium</taxon>
        <taxon>Mycobacterium avium complex (MAC)</taxon>
    </lineage>
</organism>
<feature type="region of interest" description="Disordered" evidence="1">
    <location>
        <begin position="1"/>
        <end position="61"/>
    </location>
</feature>
<evidence type="ECO:0000313" key="2">
    <source>
        <dbReference type="EMBL" id="AAS06237.1"/>
    </source>
</evidence>
<dbReference type="AlphaFoldDB" id="Q73TN1"/>
<gene>
    <name evidence="2" type="ordered locus">MAP_3687c</name>
</gene>
<feature type="compositionally biased region" description="Basic residues" evidence="1">
    <location>
        <begin position="12"/>
        <end position="42"/>
    </location>
</feature>